<evidence type="ECO:0000256" key="5">
    <source>
        <dbReference type="ARBA" id="ARBA00022989"/>
    </source>
</evidence>
<sequence>MPVRITCTVSFSADDEPEGAACRDGFDDRYRRVLRAGGSKDGLVAGDGGCDELDVYDEDEDEDDGGGVPDLATFVDGCSLHGANHIFVEGTKFGVRQGLWGVVFLLALSMFLVQVADRVIYYLQYDHITMLDERVANEMFFPAITFCNYNTFRRSQLSYSDLLFMGPLLGYEEDMAPGIPLAPEPDRRGRPFSVDEFFNRTKHPLEEMLLECEFRGQECGPEYFLEKSSQRRPRGGVMYLQTFPLLPGSSPPPPPPTV</sequence>
<dbReference type="PANTHER" id="PTHR11690">
    <property type="entry name" value="AMILORIDE-SENSITIVE SODIUM CHANNEL-RELATED"/>
    <property type="match status" value="1"/>
</dbReference>
<dbReference type="GO" id="GO:0160128">
    <property type="term" value="F:pH-gated monoatomic ion channel activity"/>
    <property type="evidence" value="ECO:0007669"/>
    <property type="project" value="TreeGrafter"/>
</dbReference>
<evidence type="ECO:0000256" key="11">
    <source>
        <dbReference type="RuleBase" id="RU000679"/>
    </source>
</evidence>
<evidence type="ECO:0000256" key="3">
    <source>
        <dbReference type="ARBA" id="ARBA00022461"/>
    </source>
</evidence>
<keyword evidence="5 12" id="KW-1133">Transmembrane helix</keyword>
<organism evidence="13 14">
    <name type="scientific">Synaphobranchus kaupii</name>
    <name type="common">Kaup's arrowtooth eel</name>
    <dbReference type="NCBI Taxonomy" id="118154"/>
    <lineage>
        <taxon>Eukaryota</taxon>
        <taxon>Metazoa</taxon>
        <taxon>Chordata</taxon>
        <taxon>Craniata</taxon>
        <taxon>Vertebrata</taxon>
        <taxon>Euteleostomi</taxon>
        <taxon>Actinopterygii</taxon>
        <taxon>Neopterygii</taxon>
        <taxon>Teleostei</taxon>
        <taxon>Anguilliformes</taxon>
        <taxon>Synaphobranchidae</taxon>
        <taxon>Synaphobranchus</taxon>
    </lineage>
</organism>
<evidence type="ECO:0000256" key="6">
    <source>
        <dbReference type="ARBA" id="ARBA00023053"/>
    </source>
</evidence>
<name>A0A9Q1IZB6_SYNKA</name>
<evidence type="ECO:0000256" key="9">
    <source>
        <dbReference type="ARBA" id="ARBA00023201"/>
    </source>
</evidence>
<evidence type="ECO:0000256" key="7">
    <source>
        <dbReference type="ARBA" id="ARBA00023065"/>
    </source>
</evidence>
<comment type="similarity">
    <text evidence="11">Belongs to the amiloride-sensitive sodium channel (TC 1.A.6) family.</text>
</comment>
<dbReference type="Pfam" id="PF00858">
    <property type="entry name" value="ASC"/>
    <property type="match status" value="1"/>
</dbReference>
<keyword evidence="2 11" id="KW-0813">Transport</keyword>
<evidence type="ECO:0000256" key="12">
    <source>
        <dbReference type="SAM" id="Phobius"/>
    </source>
</evidence>
<dbReference type="InterPro" id="IPR001873">
    <property type="entry name" value="ENaC"/>
</dbReference>
<evidence type="ECO:0000256" key="1">
    <source>
        <dbReference type="ARBA" id="ARBA00004141"/>
    </source>
</evidence>
<evidence type="ECO:0000256" key="4">
    <source>
        <dbReference type="ARBA" id="ARBA00022692"/>
    </source>
</evidence>
<keyword evidence="8 12" id="KW-0472">Membrane</keyword>
<protein>
    <recommendedName>
        <fullName evidence="15">Acid-sensing ion channel 1</fullName>
    </recommendedName>
</protein>
<evidence type="ECO:0000256" key="2">
    <source>
        <dbReference type="ARBA" id="ARBA00022448"/>
    </source>
</evidence>
<dbReference type="OrthoDB" id="6021021at2759"/>
<keyword evidence="9 11" id="KW-0739">Sodium transport</keyword>
<evidence type="ECO:0000313" key="14">
    <source>
        <dbReference type="Proteomes" id="UP001152622"/>
    </source>
</evidence>
<keyword evidence="7 11" id="KW-0406">Ion transport</keyword>
<accession>A0A9Q1IZB6</accession>
<dbReference type="EMBL" id="JAINUF010000005">
    <property type="protein sequence ID" value="KAJ8358967.1"/>
    <property type="molecule type" value="Genomic_DNA"/>
</dbReference>
<comment type="subcellular location">
    <subcellularLocation>
        <location evidence="1">Membrane</location>
        <topology evidence="1">Multi-pass membrane protein</topology>
    </subcellularLocation>
</comment>
<proteinExistence type="inferred from homology"/>
<gene>
    <name evidence="13" type="ORF">SKAU_G00154920</name>
</gene>
<keyword evidence="6" id="KW-0915">Sodium</keyword>
<evidence type="ECO:0000256" key="8">
    <source>
        <dbReference type="ARBA" id="ARBA00023136"/>
    </source>
</evidence>
<reference evidence="13" key="1">
    <citation type="journal article" date="2023" name="Science">
        <title>Genome structures resolve the early diversification of teleost fishes.</title>
        <authorList>
            <person name="Parey E."/>
            <person name="Louis A."/>
            <person name="Montfort J."/>
            <person name="Bouchez O."/>
            <person name="Roques C."/>
            <person name="Iampietro C."/>
            <person name="Lluch J."/>
            <person name="Castinel A."/>
            <person name="Donnadieu C."/>
            <person name="Desvignes T."/>
            <person name="Floi Bucao C."/>
            <person name="Jouanno E."/>
            <person name="Wen M."/>
            <person name="Mejri S."/>
            <person name="Dirks R."/>
            <person name="Jansen H."/>
            <person name="Henkel C."/>
            <person name="Chen W.J."/>
            <person name="Zahm M."/>
            <person name="Cabau C."/>
            <person name="Klopp C."/>
            <person name="Thompson A.W."/>
            <person name="Robinson-Rechavi M."/>
            <person name="Braasch I."/>
            <person name="Lecointre G."/>
            <person name="Bobe J."/>
            <person name="Postlethwait J.H."/>
            <person name="Berthelot C."/>
            <person name="Roest Crollius H."/>
            <person name="Guiguen Y."/>
        </authorList>
    </citation>
    <scope>NUCLEOTIDE SEQUENCE</scope>
    <source>
        <strain evidence="13">WJC10195</strain>
    </source>
</reference>
<dbReference type="Gene3D" id="1.10.287.770">
    <property type="entry name" value="YojJ-like"/>
    <property type="match status" value="1"/>
</dbReference>
<evidence type="ECO:0000256" key="10">
    <source>
        <dbReference type="ARBA" id="ARBA00023303"/>
    </source>
</evidence>
<dbReference type="GO" id="GO:0005886">
    <property type="term" value="C:plasma membrane"/>
    <property type="evidence" value="ECO:0007669"/>
    <property type="project" value="TreeGrafter"/>
</dbReference>
<evidence type="ECO:0000313" key="13">
    <source>
        <dbReference type="EMBL" id="KAJ8358967.1"/>
    </source>
</evidence>
<feature type="transmembrane region" description="Helical" evidence="12">
    <location>
        <begin position="98"/>
        <end position="116"/>
    </location>
</feature>
<dbReference type="PRINTS" id="PR01078">
    <property type="entry name" value="AMINACHANNEL"/>
</dbReference>
<keyword evidence="14" id="KW-1185">Reference proteome</keyword>
<comment type="caution">
    <text evidence="13">The sequence shown here is derived from an EMBL/GenBank/DDBJ whole genome shotgun (WGS) entry which is preliminary data.</text>
</comment>
<evidence type="ECO:0008006" key="15">
    <source>
        <dbReference type="Google" id="ProtNLM"/>
    </source>
</evidence>
<keyword evidence="3 11" id="KW-0894">Sodium channel</keyword>
<dbReference type="PANTHER" id="PTHR11690:SF297">
    <property type="entry name" value="ACID-SENSING ION CHANNEL 1B"/>
    <property type="match status" value="1"/>
</dbReference>
<keyword evidence="10 11" id="KW-0407">Ion channel</keyword>
<keyword evidence="4 11" id="KW-0812">Transmembrane</keyword>
<dbReference type="AlphaFoldDB" id="A0A9Q1IZB6"/>
<dbReference type="GO" id="GO:0015280">
    <property type="term" value="F:ligand-gated sodium channel activity"/>
    <property type="evidence" value="ECO:0007669"/>
    <property type="project" value="TreeGrafter"/>
</dbReference>
<dbReference type="Proteomes" id="UP001152622">
    <property type="component" value="Chromosome 5"/>
</dbReference>